<dbReference type="EMBL" id="JANJYI010000002">
    <property type="protein sequence ID" value="KAK2658768.1"/>
    <property type="molecule type" value="Genomic_DNA"/>
</dbReference>
<keyword evidence="2" id="KW-1185">Reference proteome</keyword>
<name>A0AAE0CQ45_9ROSI</name>
<protein>
    <submittedName>
        <fullName evidence="1">Uncharacterized protein</fullName>
    </submittedName>
</protein>
<gene>
    <name evidence="1" type="ORF">Ddye_005301</name>
</gene>
<evidence type="ECO:0000313" key="1">
    <source>
        <dbReference type="EMBL" id="KAK2658768.1"/>
    </source>
</evidence>
<dbReference type="Proteomes" id="UP001280121">
    <property type="component" value="Unassembled WGS sequence"/>
</dbReference>
<comment type="caution">
    <text evidence="1">The sequence shown here is derived from an EMBL/GenBank/DDBJ whole genome shotgun (WGS) entry which is preliminary data.</text>
</comment>
<accession>A0AAE0CQ45</accession>
<reference evidence="1" key="1">
    <citation type="journal article" date="2023" name="Plant J.">
        <title>Genome sequences and population genomics provide insights into the demographic history, inbreeding, and mutation load of two 'living fossil' tree species of Dipteronia.</title>
        <authorList>
            <person name="Feng Y."/>
            <person name="Comes H.P."/>
            <person name="Chen J."/>
            <person name="Zhu S."/>
            <person name="Lu R."/>
            <person name="Zhang X."/>
            <person name="Li P."/>
            <person name="Qiu J."/>
            <person name="Olsen K.M."/>
            <person name="Qiu Y."/>
        </authorList>
    </citation>
    <scope>NUCLEOTIDE SEQUENCE</scope>
    <source>
        <strain evidence="1">KIB01</strain>
    </source>
</reference>
<proteinExistence type="predicted"/>
<sequence length="64" mass="7678">MWGYLEALALEAIGSFKYNIVDYKDSARDSGMLWWVKFRTFKGDKQNKEFYILLFNLNRFFPPS</sequence>
<dbReference type="AlphaFoldDB" id="A0AAE0CQ45"/>
<organism evidence="1 2">
    <name type="scientific">Dipteronia dyeriana</name>
    <dbReference type="NCBI Taxonomy" id="168575"/>
    <lineage>
        <taxon>Eukaryota</taxon>
        <taxon>Viridiplantae</taxon>
        <taxon>Streptophyta</taxon>
        <taxon>Embryophyta</taxon>
        <taxon>Tracheophyta</taxon>
        <taxon>Spermatophyta</taxon>
        <taxon>Magnoliopsida</taxon>
        <taxon>eudicotyledons</taxon>
        <taxon>Gunneridae</taxon>
        <taxon>Pentapetalae</taxon>
        <taxon>rosids</taxon>
        <taxon>malvids</taxon>
        <taxon>Sapindales</taxon>
        <taxon>Sapindaceae</taxon>
        <taxon>Hippocastanoideae</taxon>
        <taxon>Acereae</taxon>
        <taxon>Dipteronia</taxon>
    </lineage>
</organism>
<evidence type="ECO:0000313" key="2">
    <source>
        <dbReference type="Proteomes" id="UP001280121"/>
    </source>
</evidence>